<feature type="region of interest" description="Disordered" evidence="4">
    <location>
        <begin position="1258"/>
        <end position="1294"/>
    </location>
</feature>
<dbReference type="SUPFAM" id="SSF49265">
    <property type="entry name" value="Fibronectin type III"/>
    <property type="match status" value="3"/>
</dbReference>
<dbReference type="InterPro" id="IPR008979">
    <property type="entry name" value="Galactose-bd-like_sf"/>
</dbReference>
<dbReference type="Gene3D" id="2.60.40.10">
    <property type="entry name" value="Immunoglobulins"/>
    <property type="match status" value="4"/>
</dbReference>
<organism evidence="7 8">
    <name type="scientific">Triparma verrucosa</name>
    <dbReference type="NCBI Taxonomy" id="1606542"/>
    <lineage>
        <taxon>Eukaryota</taxon>
        <taxon>Sar</taxon>
        <taxon>Stramenopiles</taxon>
        <taxon>Ochrophyta</taxon>
        <taxon>Bolidophyceae</taxon>
        <taxon>Parmales</taxon>
        <taxon>Triparmaceae</taxon>
        <taxon>Triparma</taxon>
    </lineage>
</organism>
<evidence type="ECO:0000256" key="1">
    <source>
        <dbReference type="ARBA" id="ARBA00022670"/>
    </source>
</evidence>
<dbReference type="InterPro" id="IPR006652">
    <property type="entry name" value="Kelch_1"/>
</dbReference>
<keyword evidence="1" id="KW-0645">Protease</keyword>
<dbReference type="Gene3D" id="2.120.10.80">
    <property type="entry name" value="Kelch-type beta propeller"/>
    <property type="match status" value="2"/>
</dbReference>
<keyword evidence="2" id="KW-0677">Repeat</keyword>
<evidence type="ECO:0000256" key="5">
    <source>
        <dbReference type="SAM" id="SignalP"/>
    </source>
</evidence>
<gene>
    <name evidence="7" type="ORF">TrVE_jg2781</name>
</gene>
<reference evidence="8" key="1">
    <citation type="journal article" date="2023" name="Commun. Biol.">
        <title>Genome analysis of Parmales, the sister group of diatoms, reveals the evolutionary specialization of diatoms from phago-mixotrophs to photoautotrophs.</title>
        <authorList>
            <person name="Ban H."/>
            <person name="Sato S."/>
            <person name="Yoshikawa S."/>
            <person name="Yamada K."/>
            <person name="Nakamura Y."/>
            <person name="Ichinomiya M."/>
            <person name="Sato N."/>
            <person name="Blanc-Mathieu R."/>
            <person name="Endo H."/>
            <person name="Kuwata A."/>
            <person name="Ogata H."/>
        </authorList>
    </citation>
    <scope>NUCLEOTIDE SEQUENCE [LARGE SCALE GENOMIC DNA]</scope>
    <source>
        <strain evidence="8">NIES 3699</strain>
    </source>
</reference>
<dbReference type="CDD" id="cd00063">
    <property type="entry name" value="FN3"/>
    <property type="match status" value="4"/>
</dbReference>
<feature type="domain" description="Fibronectin type-III" evidence="6">
    <location>
        <begin position="1127"/>
        <end position="1238"/>
    </location>
</feature>
<keyword evidence="8" id="KW-1185">Reference proteome</keyword>
<accession>A0A9W7BKF8</accession>
<dbReference type="Gene3D" id="2.60.120.260">
    <property type="entry name" value="Galactose-binding domain-like"/>
    <property type="match status" value="1"/>
</dbReference>
<dbReference type="SUPFAM" id="SSF117281">
    <property type="entry name" value="Kelch motif"/>
    <property type="match status" value="2"/>
</dbReference>
<feature type="compositionally biased region" description="Basic and acidic residues" evidence="4">
    <location>
        <begin position="1266"/>
        <end position="1276"/>
    </location>
</feature>
<dbReference type="InterPro" id="IPR003961">
    <property type="entry name" value="FN3_dom"/>
</dbReference>
<dbReference type="InterPro" id="IPR013783">
    <property type="entry name" value="Ig-like_fold"/>
</dbReference>
<sequence>MSPLHLLLLTLSLGPVLSANVIHSDAHRVPPPEPHIKFENELYPNNFLTLAQTTLKLYWDSYSSPNHPPVRAYQLERAELKLEPNIVDTTQSVEDGVDFQIVETDIGLLSYSGNSVQYLTIKGDTTLAGEYQLAFAYGQELTVQPHLDPQQNTVTPKIPVGATSAQLKAALESLENIQTVEVRRCDEWTTDSGIDGWMGECPYLSVGGYTYRIVFTATQPEALLPRTQQLQPLATTDLPLLTVYKNEISTAWSGTGPQISVQETTQHQVSNAVCQNIKVAPFTTNTQYPCSYTVQGLEPNKRYVFRLRVLTEDNLSTKTYSSAGPNSVIVRTPALLQPSRPLAPQLSAFSEDSITVVLQADPNDLNPFAPVPTIRHFEVQTEYENAPNSWYTFDSSATTSLNLHTPNPGVTSSSKSNLKADTPYRFRTRAVNDIGASVWSVPSKYFVTSSGVPDAPASPVLNSVDDSSVDLSWSPPAKDGGSAISKYEVQYRKSSSIHSTAETGWFELKEDVEFLASGPKKEVQTVTTKVDGGDTISSGSFWLSFRNERSGEIKYDADASQIKTALSSISTISDVVAHRYTPGDPRSTSSLHGSYTWRIEFMIEDDNILALDTHPTLGLEKHTLDGAFSGGPRVAFARLHTAVAASFLPTITAKVPKLDSFTRYDFRVRCKNGVGYSPYSSLLSAVRTTQTTSMYVYPNSRTAVSTYDHTMSVAAVGQNPAMVNDVDYVSYGSSTAGKGGEEKNSGENGLAVIIAYAEDRTEESRSVFYFSGNSQIYTVPELAGWKRTSSKTDRWIDVKLWGAGGGGGYGVDGGGRGTLAGTTILPSGTDYSKGGGGGFVQARFKVVPGESLTVVVGGGGVQTRATENRVGGNGGFNGGGGGGHGVDGAGGGGGGGMTSLLRGATVLAVAGGGGGGGATDYCCASGGGGGGTVAETGKFPGPNTPLDTTNDDAAAANVRNDFSADDYGSLGPDTAGSDPRDTSGMPPHHQHIDRGFAPNASYGILATGGSGGDVSNSLAGLPGTSGNYKVFMGELNYLTNGPEGNVPLIQMTDNSVSMVALPGQQFVGGRGADGKEGGGGGGGGFYGGGGGGSGVDAAGGGGGCGYIDYTTVYAPDPKDRSAEGPDAPSQPTFYNLKHDSFSVQWDRPVNGTSVHMNDVRAYDIEYSQGRSGAGAESDECSDEYTRYQQLKIGVDEVVDKITVRNLEENTKYCVRILAVSVRGLSEASPVLEVVTESSPVNSWEVVAARRDKVLARGRGDASGVMDRPHVHPDVETRGGSTGVNPDRTFAGPSENIGVVPSPRRGSTLNKLPNGDVYLFGGMTEGYKCDDAGVTDTQDQGDVSGGIDVERCRKEAGVNNDLWKFDVSTGMWSVVFENDDSAGAVGPGAREGHSANVMEDGTILIFGGKTLQAGDFTGSNKTNVHLGDMWELDMTDPTSHTVVGSGSGHPAASLPQTLKEGVMEYFSVNASLSEATVGGNGDFEGELCIDSVAVEISLTHNCVKDLQINLLGPGPRTGDKNYHPESRADRAQIFNYFSGARGCGTEVEIDGTTFSDDGQYSINGEFMSAPWSGETMRPIDSLNDKFAGSVANGEWTLEVYDPEVDGTVGSLTDWKLKFVMSPCKAKAVWTEKTTRVCAESIFEEGSGGGVVYRGCVGSDTAIVGGSPSASAGPSPRFQHSTVQIKNILYVMGGSNGNLLDDIWRYDKSAATWVQLKGAVEPPHVFGRSLSLTPWGILAFGGLNKDGEWTLEGRVWHYNMALRVWNVLGSTQEESGGVADVQPLAWRASGLKKDVAYPEVFENAPQPHYLSSTVVVGLARGDDAEREGLVLGAGMEPQIMLFGGDYGIARNKYSNDLRVLKLRNLGAEENDDIVELEREETCGWRLQSGSTADSFWTATCGSGGNTGSANDCEVQEILLRAWCEKEYQDIGNLM</sequence>
<name>A0A9W7BKF8_9STRA</name>
<feature type="chain" id="PRO_5040966549" description="Fibronectin type-III domain-containing protein" evidence="5">
    <location>
        <begin position="19"/>
        <end position="1932"/>
    </location>
</feature>
<dbReference type="SUPFAM" id="SSF49785">
    <property type="entry name" value="Galactose-binding domain-like"/>
    <property type="match status" value="1"/>
</dbReference>
<protein>
    <recommendedName>
        <fullName evidence="6">Fibronectin type-III domain-containing protein</fullName>
    </recommendedName>
</protein>
<dbReference type="Pfam" id="PF01344">
    <property type="entry name" value="Kelch_1"/>
    <property type="match status" value="1"/>
</dbReference>
<dbReference type="GO" id="GO:0004252">
    <property type="term" value="F:serine-type endopeptidase activity"/>
    <property type="evidence" value="ECO:0007669"/>
    <property type="project" value="InterPro"/>
</dbReference>
<evidence type="ECO:0000313" key="7">
    <source>
        <dbReference type="EMBL" id="GMH92061.1"/>
    </source>
</evidence>
<dbReference type="InterPro" id="IPR002884">
    <property type="entry name" value="P_dom"/>
</dbReference>
<proteinExistence type="predicted"/>
<dbReference type="InterPro" id="IPR015915">
    <property type="entry name" value="Kelch-typ_b-propeller"/>
</dbReference>
<evidence type="ECO:0000313" key="8">
    <source>
        <dbReference type="Proteomes" id="UP001165160"/>
    </source>
</evidence>
<dbReference type="Pfam" id="PF01483">
    <property type="entry name" value="P_proprotein"/>
    <property type="match status" value="1"/>
</dbReference>
<feature type="domain" description="Fibronectin type-III" evidence="6">
    <location>
        <begin position="340"/>
        <end position="451"/>
    </location>
</feature>
<dbReference type="PROSITE" id="PS50853">
    <property type="entry name" value="FN3"/>
    <property type="match status" value="3"/>
</dbReference>
<dbReference type="EMBL" id="BRXX01000123">
    <property type="protein sequence ID" value="GMH92061.1"/>
    <property type="molecule type" value="Genomic_DNA"/>
</dbReference>
<dbReference type="Pfam" id="PF00041">
    <property type="entry name" value="fn3"/>
    <property type="match status" value="2"/>
</dbReference>
<feature type="domain" description="Fibronectin type-III" evidence="6">
    <location>
        <begin position="455"/>
        <end position="550"/>
    </location>
</feature>
<evidence type="ECO:0000256" key="2">
    <source>
        <dbReference type="ARBA" id="ARBA00022737"/>
    </source>
</evidence>
<dbReference type="PANTHER" id="PTHR13817">
    <property type="entry name" value="TITIN"/>
    <property type="match status" value="1"/>
</dbReference>
<dbReference type="PANTHER" id="PTHR13817:SF73">
    <property type="entry name" value="FIBRONECTIN TYPE-III DOMAIN-CONTAINING PROTEIN"/>
    <property type="match status" value="1"/>
</dbReference>
<keyword evidence="5" id="KW-0732">Signal</keyword>
<dbReference type="Proteomes" id="UP001165160">
    <property type="component" value="Unassembled WGS sequence"/>
</dbReference>
<evidence type="ECO:0000256" key="3">
    <source>
        <dbReference type="ARBA" id="ARBA00022801"/>
    </source>
</evidence>
<dbReference type="InterPro" id="IPR050964">
    <property type="entry name" value="Striated_Muscle_Regulatory"/>
</dbReference>
<dbReference type="SMART" id="SM00060">
    <property type="entry name" value="FN3"/>
    <property type="match status" value="4"/>
</dbReference>
<feature type="signal peptide" evidence="5">
    <location>
        <begin position="1"/>
        <end position="18"/>
    </location>
</feature>
<comment type="caution">
    <text evidence="7">The sequence shown here is derived from an EMBL/GenBank/DDBJ whole genome shotgun (WGS) entry which is preliminary data.</text>
</comment>
<dbReference type="GO" id="GO:0006508">
    <property type="term" value="P:proteolysis"/>
    <property type="evidence" value="ECO:0007669"/>
    <property type="project" value="UniProtKB-KW"/>
</dbReference>
<feature type="region of interest" description="Disordered" evidence="4">
    <location>
        <begin position="961"/>
        <end position="995"/>
    </location>
</feature>
<evidence type="ECO:0000259" key="6">
    <source>
        <dbReference type="PROSITE" id="PS50853"/>
    </source>
</evidence>
<dbReference type="InterPro" id="IPR036116">
    <property type="entry name" value="FN3_sf"/>
</dbReference>
<evidence type="ECO:0000256" key="4">
    <source>
        <dbReference type="SAM" id="MobiDB-lite"/>
    </source>
</evidence>
<keyword evidence="3" id="KW-0378">Hydrolase</keyword>